<evidence type="ECO:0000256" key="5">
    <source>
        <dbReference type="ARBA" id="ARBA00023134"/>
    </source>
</evidence>
<name>A0A0C2C717_9BILA</name>
<evidence type="ECO:0000256" key="4">
    <source>
        <dbReference type="ARBA" id="ARBA00023128"/>
    </source>
</evidence>
<dbReference type="GO" id="GO:0003746">
    <property type="term" value="F:translation elongation factor activity"/>
    <property type="evidence" value="ECO:0007669"/>
    <property type="project" value="UniProtKB-KW"/>
</dbReference>
<keyword evidence="2" id="KW-0251">Elongation factor</keyword>
<dbReference type="Gene3D" id="2.40.30.10">
    <property type="entry name" value="Translation factors"/>
    <property type="match status" value="3"/>
</dbReference>
<dbReference type="PANTHER" id="PTHR43721:SF36">
    <property type="entry name" value="ELONGATION FACTOR TU, MITOCHONDRIAL"/>
    <property type="match status" value="1"/>
</dbReference>
<dbReference type="InterPro" id="IPR009001">
    <property type="entry name" value="Transl_elong_EF1A/Init_IF2_C"/>
</dbReference>
<protein>
    <recommendedName>
        <fullName evidence="6">Translation elongation factor EFTu/EF1A C-terminal domain-containing protein</fullName>
    </recommendedName>
</protein>
<dbReference type="GO" id="GO:0005739">
    <property type="term" value="C:mitochondrion"/>
    <property type="evidence" value="ECO:0007669"/>
    <property type="project" value="TreeGrafter"/>
</dbReference>
<dbReference type="InterPro" id="IPR050055">
    <property type="entry name" value="EF-Tu_GTPase"/>
</dbReference>
<dbReference type="Pfam" id="PF03143">
    <property type="entry name" value="GTP_EFTU_D3"/>
    <property type="match status" value="1"/>
</dbReference>
<reference evidence="7 8" key="1">
    <citation type="submission" date="2013-12" db="EMBL/GenBank/DDBJ databases">
        <title>Draft genome of the parsitic nematode Ancylostoma duodenale.</title>
        <authorList>
            <person name="Mitreva M."/>
        </authorList>
    </citation>
    <scope>NUCLEOTIDE SEQUENCE [LARGE SCALE GENOMIC DNA]</scope>
    <source>
        <strain evidence="7 8">Zhejiang</strain>
    </source>
</reference>
<dbReference type="InterPro" id="IPR009000">
    <property type="entry name" value="Transl_B-barrel_sf"/>
</dbReference>
<keyword evidence="5" id="KW-0342">GTP-binding</keyword>
<keyword evidence="4" id="KW-0496">Mitochondrion</keyword>
<keyword evidence="8" id="KW-1185">Reference proteome</keyword>
<keyword evidence="1" id="KW-0547">Nucleotide-binding</keyword>
<dbReference type="OrthoDB" id="2067at2759"/>
<proteinExistence type="predicted"/>
<dbReference type="InterPro" id="IPR004160">
    <property type="entry name" value="Transl_elong_EFTu/EF1A_C"/>
</dbReference>
<evidence type="ECO:0000256" key="3">
    <source>
        <dbReference type="ARBA" id="ARBA00022917"/>
    </source>
</evidence>
<dbReference type="Proteomes" id="UP000054047">
    <property type="component" value="Unassembled WGS sequence"/>
</dbReference>
<dbReference type="GO" id="GO:0070125">
    <property type="term" value="P:mitochondrial translational elongation"/>
    <property type="evidence" value="ECO:0007669"/>
    <property type="project" value="TreeGrafter"/>
</dbReference>
<dbReference type="AlphaFoldDB" id="A0A0C2C717"/>
<evidence type="ECO:0000313" key="8">
    <source>
        <dbReference type="Proteomes" id="UP000054047"/>
    </source>
</evidence>
<dbReference type="SUPFAM" id="SSF50465">
    <property type="entry name" value="EF-Tu/eEF-1alpha/eIF2-gamma C-terminal domain"/>
    <property type="match status" value="2"/>
</dbReference>
<dbReference type="PANTHER" id="PTHR43721">
    <property type="entry name" value="ELONGATION FACTOR TU-RELATED"/>
    <property type="match status" value="1"/>
</dbReference>
<sequence>MPGEAAEVELRLNQKMFIEPQQRFTIRKGTTTIGTGVFTELLPPQTEEEKNPKNKKKLMKAEMERLGFNPYGELAEKRLKPDYSNSPKDNPAAKAFEGLESFRKTVEQAEPGDQLGVLLRGLGPKDVRRGCVLLPQGHKHKVTDKVKAQLYVLKPNEGGSKVPIANYFTEHVFSLTWDASALLKINGKDFVMPGEAAE</sequence>
<evidence type="ECO:0000256" key="1">
    <source>
        <dbReference type="ARBA" id="ARBA00022741"/>
    </source>
</evidence>
<gene>
    <name evidence="7" type="ORF">ANCDUO_17825</name>
</gene>
<accession>A0A0C2C717</accession>
<feature type="domain" description="Translation elongation factor EFTu/EF1A C-terminal" evidence="6">
    <location>
        <begin position="1"/>
        <end position="41"/>
    </location>
</feature>
<dbReference type="GO" id="GO:0005525">
    <property type="term" value="F:GTP binding"/>
    <property type="evidence" value="ECO:0007669"/>
    <property type="project" value="UniProtKB-KW"/>
</dbReference>
<dbReference type="SUPFAM" id="SSF50447">
    <property type="entry name" value="Translation proteins"/>
    <property type="match status" value="1"/>
</dbReference>
<keyword evidence="3" id="KW-0648">Protein biosynthesis</keyword>
<organism evidence="7 8">
    <name type="scientific">Ancylostoma duodenale</name>
    <dbReference type="NCBI Taxonomy" id="51022"/>
    <lineage>
        <taxon>Eukaryota</taxon>
        <taxon>Metazoa</taxon>
        <taxon>Ecdysozoa</taxon>
        <taxon>Nematoda</taxon>
        <taxon>Chromadorea</taxon>
        <taxon>Rhabditida</taxon>
        <taxon>Rhabditina</taxon>
        <taxon>Rhabditomorpha</taxon>
        <taxon>Strongyloidea</taxon>
        <taxon>Ancylostomatidae</taxon>
        <taxon>Ancylostomatinae</taxon>
        <taxon>Ancylostoma</taxon>
    </lineage>
</organism>
<evidence type="ECO:0000259" key="6">
    <source>
        <dbReference type="Pfam" id="PF03143"/>
    </source>
</evidence>
<evidence type="ECO:0000313" key="7">
    <source>
        <dbReference type="EMBL" id="KIH52078.1"/>
    </source>
</evidence>
<evidence type="ECO:0000256" key="2">
    <source>
        <dbReference type="ARBA" id="ARBA00022768"/>
    </source>
</evidence>
<dbReference type="EMBL" id="KN744634">
    <property type="protein sequence ID" value="KIH52078.1"/>
    <property type="molecule type" value="Genomic_DNA"/>
</dbReference>